<accession>A0A655G996</accession>
<organism evidence="3 15">
    <name type="scientific">Mycobacterium tuberculosis</name>
    <dbReference type="NCBI Taxonomy" id="1773"/>
    <lineage>
        <taxon>Bacteria</taxon>
        <taxon>Bacillati</taxon>
        <taxon>Actinomycetota</taxon>
        <taxon>Actinomycetes</taxon>
        <taxon>Mycobacteriales</taxon>
        <taxon>Mycobacteriaceae</taxon>
        <taxon>Mycobacterium</taxon>
        <taxon>Mycobacterium tuberculosis complex</taxon>
    </lineage>
</organism>
<dbReference type="EMBL" id="CSAD01001286">
    <property type="protein sequence ID" value="COX03272.1"/>
    <property type="molecule type" value="Genomic_DNA"/>
</dbReference>
<dbReference type="EMBL" id="CFOE01001450">
    <property type="protein sequence ID" value="CFE51093.1"/>
    <property type="molecule type" value="Genomic_DNA"/>
</dbReference>
<dbReference type="Proteomes" id="UP000048289">
    <property type="component" value="Unassembled WGS sequence"/>
</dbReference>
<evidence type="ECO:0000313" key="5">
    <source>
        <dbReference type="EMBL" id="COX03272.1"/>
    </source>
</evidence>
<dbReference type="Proteomes" id="UP000045842">
    <property type="component" value="Unassembled WGS sequence"/>
</dbReference>
<dbReference type="EMBL" id="CSAJ01001274">
    <property type="protein sequence ID" value="COX81432.1"/>
    <property type="molecule type" value="Genomic_DNA"/>
</dbReference>
<sequence length="86" mass="8765">MVVHTIKVAPHSTNTSPSRSAPATICSHRASTAPTASTAPVPRTCPTPTPNVSTRGIRSTVTPQSAQAVAFHPVPSNNGRVVTAVA</sequence>
<evidence type="ECO:0000313" key="9">
    <source>
        <dbReference type="Proteomes" id="UP000039021"/>
    </source>
</evidence>
<dbReference type="EMBL" id="CNGE01001438">
    <property type="protein sequence ID" value="CKU14874.1"/>
    <property type="molecule type" value="Genomic_DNA"/>
</dbReference>
<evidence type="ECO:0000313" key="8">
    <source>
        <dbReference type="EMBL" id="CPA58150.1"/>
    </source>
</evidence>
<protein>
    <submittedName>
        <fullName evidence="3">Uncharacterized protein</fullName>
    </submittedName>
</protein>
<dbReference type="EMBL" id="CQQC01000665">
    <property type="protein sequence ID" value="CNV32327.1"/>
    <property type="molecule type" value="Genomic_DNA"/>
</dbReference>
<evidence type="ECO:0000313" key="11">
    <source>
        <dbReference type="Proteomes" id="UP000044938"/>
    </source>
</evidence>
<evidence type="ECO:0000313" key="14">
    <source>
        <dbReference type="Proteomes" id="UP000048600"/>
    </source>
</evidence>
<dbReference type="Proteomes" id="UP000044938">
    <property type="component" value="Unassembled WGS sequence"/>
</dbReference>
<evidence type="ECO:0000313" key="7">
    <source>
        <dbReference type="EMBL" id="COX81432.1"/>
    </source>
</evidence>
<proteinExistence type="predicted"/>
<evidence type="ECO:0000313" key="12">
    <source>
        <dbReference type="Proteomes" id="UP000045842"/>
    </source>
</evidence>
<dbReference type="Proteomes" id="UP000039021">
    <property type="component" value="Unassembled WGS sequence"/>
</dbReference>
<evidence type="ECO:0000313" key="10">
    <source>
        <dbReference type="Proteomes" id="UP000039217"/>
    </source>
</evidence>
<dbReference type="Proteomes" id="UP000039217">
    <property type="component" value="Unassembled WGS sequence"/>
</dbReference>
<feature type="compositionally biased region" description="Low complexity" evidence="1">
    <location>
        <begin position="29"/>
        <end position="42"/>
    </location>
</feature>
<evidence type="ECO:0000313" key="6">
    <source>
        <dbReference type="EMBL" id="COX19848.1"/>
    </source>
</evidence>
<reference evidence="9 10" key="2">
    <citation type="submission" date="2015-03" db="EMBL/GenBank/DDBJ databases">
        <authorList>
            <consortium name="Pathogen Informatics"/>
        </authorList>
    </citation>
    <scope>NUCLEOTIDE SEQUENCE [LARGE SCALE GENOMIC DNA]</scope>
    <source>
        <strain evidence="3 15">Bir 172</strain>
        <strain evidence="4 10">D00501624</strain>
        <strain evidence="5 12">G09801536</strain>
        <strain evidence="2 13">G09901357</strain>
        <strain evidence="7 11">M09401471</strain>
        <strain evidence="9">N09902308</strain>
        <strain evidence="6 14">P00601463</strain>
    </source>
</reference>
<reference evidence="8" key="1">
    <citation type="submission" date="2015-03" db="EMBL/GenBank/DDBJ databases">
        <authorList>
            <consortium name="Pathogen Informatics"/>
            <person name="Murphy D."/>
        </authorList>
    </citation>
    <scope>NUCLEOTIDE SEQUENCE</scope>
    <source>
        <strain evidence="8">N09902308</strain>
    </source>
</reference>
<gene>
    <name evidence="4" type="ORF">ERS007661_02058</name>
    <name evidence="5" type="ORF">ERS007679_04592</name>
    <name evidence="2" type="ORF">ERS007681_04799</name>
    <name evidence="7" type="ORF">ERS007720_04918</name>
    <name evidence="8" type="ORF">ERS007739_04697</name>
    <name evidence="6" type="ORF">ERS007741_03976</name>
    <name evidence="3" type="ORF">ERS027646_04532</name>
</gene>
<evidence type="ECO:0000313" key="2">
    <source>
        <dbReference type="EMBL" id="CFE51093.1"/>
    </source>
</evidence>
<evidence type="ECO:0000313" key="13">
    <source>
        <dbReference type="Proteomes" id="UP000048289"/>
    </source>
</evidence>
<evidence type="ECO:0000313" key="15">
    <source>
        <dbReference type="Proteomes" id="UP000048948"/>
    </source>
</evidence>
<evidence type="ECO:0000313" key="3">
    <source>
        <dbReference type="EMBL" id="CKU14874.1"/>
    </source>
</evidence>
<feature type="region of interest" description="Disordered" evidence="1">
    <location>
        <begin position="1"/>
        <end position="57"/>
    </location>
</feature>
<dbReference type="Proteomes" id="UP000048948">
    <property type="component" value="Unassembled WGS sequence"/>
</dbReference>
<evidence type="ECO:0000313" key="4">
    <source>
        <dbReference type="EMBL" id="CNV32327.1"/>
    </source>
</evidence>
<evidence type="ECO:0000256" key="1">
    <source>
        <dbReference type="SAM" id="MobiDB-lite"/>
    </source>
</evidence>
<dbReference type="AlphaFoldDB" id="A0A655G996"/>
<dbReference type="EMBL" id="CSBK01003095">
    <property type="protein sequence ID" value="CPA58150.1"/>
    <property type="molecule type" value="Genomic_DNA"/>
</dbReference>
<dbReference type="EMBL" id="CHKL01000700">
    <property type="protein sequence ID" value="COX19848.1"/>
    <property type="molecule type" value="Genomic_DNA"/>
</dbReference>
<dbReference type="Proteomes" id="UP000048600">
    <property type="component" value="Unassembled WGS sequence"/>
</dbReference>
<name>A0A655G996_MYCTX</name>
<feature type="compositionally biased region" description="Polar residues" evidence="1">
    <location>
        <begin position="11"/>
        <end position="21"/>
    </location>
</feature>